<reference evidence="3" key="1">
    <citation type="journal article" date="2019" name="Int. J. Syst. Evol. Microbiol.">
        <title>The Global Catalogue of Microorganisms (GCM) 10K type strain sequencing project: providing services to taxonomists for standard genome sequencing and annotation.</title>
        <authorList>
            <consortium name="The Broad Institute Genomics Platform"/>
            <consortium name="The Broad Institute Genome Sequencing Center for Infectious Disease"/>
            <person name="Wu L."/>
            <person name="Ma J."/>
        </authorList>
    </citation>
    <scope>NUCLEOTIDE SEQUENCE [LARGE SCALE GENOMIC DNA]</scope>
    <source>
        <strain evidence="3">JCM 10303</strain>
    </source>
</reference>
<accession>A0ABP3MHN8</accession>
<keyword evidence="3" id="KW-1185">Reference proteome</keyword>
<dbReference type="Proteomes" id="UP001500729">
    <property type="component" value="Unassembled WGS sequence"/>
</dbReference>
<evidence type="ECO:0000256" key="1">
    <source>
        <dbReference type="SAM" id="MobiDB-lite"/>
    </source>
</evidence>
<name>A0ABP3MHN8_SACER</name>
<evidence type="ECO:0000313" key="2">
    <source>
        <dbReference type="EMBL" id="GAA0520543.1"/>
    </source>
</evidence>
<protein>
    <submittedName>
        <fullName evidence="2">Uncharacterized protein</fullName>
    </submittedName>
</protein>
<proteinExistence type="predicted"/>
<dbReference type="EMBL" id="BAAAGS010000009">
    <property type="protein sequence ID" value="GAA0520543.1"/>
    <property type="molecule type" value="Genomic_DNA"/>
</dbReference>
<feature type="region of interest" description="Disordered" evidence="1">
    <location>
        <begin position="199"/>
        <end position="221"/>
    </location>
</feature>
<sequence>MAARHVVYRCELDRRFRWCGYEPGGADLPVRADTLGRAQQLMASATACSHRYEHTEHSTWEGLWVREALDDRVLEREHTTRVLLEALADARLRARLVALPACPAGGVPVVVGVTGDSVDWIVGQHGGRGALVVAAALTNHRLWWNALLPADRAAGTGLRVRGDLAGLGLDTAEATLDDWMAASDCGNATLLLEQPAVTTPAAMTGSGRPVAEPAQRHHAGR</sequence>
<comment type="caution">
    <text evidence="2">The sequence shown here is derived from an EMBL/GenBank/DDBJ whole genome shotgun (WGS) entry which is preliminary data.</text>
</comment>
<gene>
    <name evidence="2" type="ORF">GCM10009533_19610</name>
</gene>
<evidence type="ECO:0000313" key="3">
    <source>
        <dbReference type="Proteomes" id="UP001500729"/>
    </source>
</evidence>
<dbReference type="RefSeq" id="WP_011874100.1">
    <property type="nucleotide sequence ID" value="NZ_BAAAGS010000009.1"/>
</dbReference>
<organism evidence="2 3">
    <name type="scientific">Saccharopolyspora erythraea</name>
    <name type="common">Streptomyces erythraeus</name>
    <dbReference type="NCBI Taxonomy" id="1836"/>
    <lineage>
        <taxon>Bacteria</taxon>
        <taxon>Bacillati</taxon>
        <taxon>Actinomycetota</taxon>
        <taxon>Actinomycetes</taxon>
        <taxon>Pseudonocardiales</taxon>
        <taxon>Pseudonocardiaceae</taxon>
        <taxon>Saccharopolyspora</taxon>
    </lineage>
</organism>